<accession>A0A8J5I377</accession>
<protein>
    <submittedName>
        <fullName evidence="2">Uncharacterized protein</fullName>
    </submittedName>
</protein>
<organism evidence="2 3">
    <name type="scientific">Phytophthora aleatoria</name>
    <dbReference type="NCBI Taxonomy" id="2496075"/>
    <lineage>
        <taxon>Eukaryota</taxon>
        <taxon>Sar</taxon>
        <taxon>Stramenopiles</taxon>
        <taxon>Oomycota</taxon>
        <taxon>Peronosporomycetes</taxon>
        <taxon>Peronosporales</taxon>
        <taxon>Peronosporaceae</taxon>
        <taxon>Phytophthora</taxon>
    </lineage>
</organism>
<dbReference type="Proteomes" id="UP000709295">
    <property type="component" value="Unassembled WGS sequence"/>
</dbReference>
<feature type="region of interest" description="Disordered" evidence="1">
    <location>
        <begin position="1"/>
        <end position="91"/>
    </location>
</feature>
<name>A0A8J5I377_9STRA</name>
<evidence type="ECO:0000256" key="1">
    <source>
        <dbReference type="SAM" id="MobiDB-lite"/>
    </source>
</evidence>
<proteinExistence type="predicted"/>
<gene>
    <name evidence="2" type="ORF">JG688_00017336</name>
</gene>
<sequence length="109" mass="11535">MSIAGGTHTGRQLWRVGASARSRSKSAREPAKQGREIFAEAGPAPSSTVSRTLHSPDHPIFLSRAKPTAGTPKGLPAKRSAAGPFSVTTSNPRLSYCDTHEVKSHLKSC</sequence>
<dbReference type="EMBL" id="JAENGY010002517">
    <property type="protein sequence ID" value="KAG6943977.1"/>
    <property type="molecule type" value="Genomic_DNA"/>
</dbReference>
<dbReference type="AlphaFoldDB" id="A0A8J5I377"/>
<comment type="caution">
    <text evidence="2">The sequence shown here is derived from an EMBL/GenBank/DDBJ whole genome shotgun (WGS) entry which is preliminary data.</text>
</comment>
<reference evidence="2" key="1">
    <citation type="submission" date="2021-01" db="EMBL/GenBank/DDBJ databases">
        <title>Phytophthora aleatoria, a newly-described species from Pinus radiata is distinct from Phytophthora cactorum isolates based on comparative genomics.</title>
        <authorList>
            <person name="Mcdougal R."/>
            <person name="Panda P."/>
            <person name="Williams N."/>
            <person name="Studholme D.J."/>
        </authorList>
    </citation>
    <scope>NUCLEOTIDE SEQUENCE</scope>
    <source>
        <strain evidence="2">NZFS 4037</strain>
    </source>
</reference>
<evidence type="ECO:0000313" key="3">
    <source>
        <dbReference type="Proteomes" id="UP000709295"/>
    </source>
</evidence>
<keyword evidence="3" id="KW-1185">Reference proteome</keyword>
<feature type="compositionally biased region" description="Basic and acidic residues" evidence="1">
    <location>
        <begin position="26"/>
        <end position="38"/>
    </location>
</feature>
<evidence type="ECO:0000313" key="2">
    <source>
        <dbReference type="EMBL" id="KAG6943977.1"/>
    </source>
</evidence>